<comment type="cofactor">
    <cofactor evidence="1">
        <name>NAD(+)</name>
        <dbReference type="ChEBI" id="CHEBI:57540"/>
    </cofactor>
</comment>
<evidence type="ECO:0000256" key="12">
    <source>
        <dbReference type="ARBA" id="ARBA00023136"/>
    </source>
</evidence>
<keyword evidence="6" id="KW-0812">Transmembrane</keyword>
<keyword evidence="10" id="KW-0520">NAD</keyword>
<sequence length="319" mass="35787">MRTLITGGAGFIGSHLAEKLLERGDEVFAIDNLWTGKLANLARVQNNENFHLVVDTILNESVMNELVFKADHIYHLAAAVGVRTIMDHPVETLDINVKGTEVVLRLANRFKKTVFITSTSEIYGNHMEHTLAEDDNRVMGSVKKRRWAYACSKTLDEFLALAYFDEKKLPVVIGRLFNTVGPRQTGQYGMVLPTFVQSALLGKPITVYGDGDQTRSFTHVRDVVDAITGLMSDPRAEGDVFNVGNDKEVTINDLAEKVKKMTGSASPIEHVPYEKAYGPGFEDMRRRCPNITKIRKLIGFEPKYDLEAMIQSVIDYFKE</sequence>
<feature type="domain" description="NAD(P)-binding" evidence="14">
    <location>
        <begin position="4"/>
        <end position="312"/>
    </location>
</feature>
<protein>
    <recommendedName>
        <fullName evidence="5">UDP-glucuronate decarboxylase</fullName>
        <ecNumber evidence="5">4.1.1.35</ecNumber>
    </recommendedName>
</protein>
<dbReference type="InterPro" id="IPR016040">
    <property type="entry name" value="NAD(P)-bd_dom"/>
</dbReference>
<evidence type="ECO:0000256" key="13">
    <source>
        <dbReference type="ARBA" id="ARBA00023239"/>
    </source>
</evidence>
<dbReference type="UniPathway" id="UPA00796">
    <property type="reaction ID" value="UER00771"/>
</dbReference>
<evidence type="ECO:0000256" key="3">
    <source>
        <dbReference type="ARBA" id="ARBA00005100"/>
    </source>
</evidence>
<dbReference type="Gene3D" id="3.40.50.720">
    <property type="entry name" value="NAD(P)-binding Rossmann-like Domain"/>
    <property type="match status" value="1"/>
</dbReference>
<dbReference type="GO" id="GO:0042732">
    <property type="term" value="P:D-xylose metabolic process"/>
    <property type="evidence" value="ECO:0007669"/>
    <property type="project" value="InterPro"/>
</dbReference>
<dbReference type="GO" id="GO:0032580">
    <property type="term" value="C:Golgi cisterna membrane"/>
    <property type="evidence" value="ECO:0007669"/>
    <property type="project" value="UniProtKB-SubCell"/>
</dbReference>
<organism evidence="15">
    <name type="scientific">sediment metagenome</name>
    <dbReference type="NCBI Taxonomy" id="749907"/>
    <lineage>
        <taxon>unclassified sequences</taxon>
        <taxon>metagenomes</taxon>
        <taxon>ecological metagenomes</taxon>
    </lineage>
</organism>
<name>D9PK95_9ZZZZ</name>
<comment type="caution">
    <text evidence="15">The sequence shown here is derived from an EMBL/GenBank/DDBJ whole genome shotgun (WGS) entry which is preliminary data.</text>
</comment>
<keyword evidence="9" id="KW-1133">Transmembrane helix</keyword>
<dbReference type="GO" id="GO:0048040">
    <property type="term" value="F:UDP-glucuronate decarboxylase activity"/>
    <property type="evidence" value="ECO:0007669"/>
    <property type="project" value="UniProtKB-EC"/>
</dbReference>
<evidence type="ECO:0000256" key="7">
    <source>
        <dbReference type="ARBA" id="ARBA00022793"/>
    </source>
</evidence>
<keyword evidence="13" id="KW-0456">Lyase</keyword>
<dbReference type="GO" id="GO:0070403">
    <property type="term" value="F:NAD+ binding"/>
    <property type="evidence" value="ECO:0007669"/>
    <property type="project" value="InterPro"/>
</dbReference>
<keyword evidence="11" id="KW-0333">Golgi apparatus</keyword>
<keyword evidence="8" id="KW-0735">Signal-anchor</keyword>
<dbReference type="GO" id="GO:0033320">
    <property type="term" value="P:UDP-D-xylose biosynthetic process"/>
    <property type="evidence" value="ECO:0007669"/>
    <property type="project" value="UniProtKB-UniPathway"/>
</dbReference>
<gene>
    <name evidence="15" type="ORF">LDC_1960</name>
</gene>
<comment type="similarity">
    <text evidence="4">Belongs to the NAD(P)-dependent epimerase/dehydratase family. UDP-glucuronic acid decarboxylase subfamily.</text>
</comment>
<dbReference type="EMBL" id="ADZX01000588">
    <property type="protein sequence ID" value="EFK96021.1"/>
    <property type="molecule type" value="Genomic_DNA"/>
</dbReference>
<dbReference type="SUPFAM" id="SSF51735">
    <property type="entry name" value="NAD(P)-binding Rossmann-fold domains"/>
    <property type="match status" value="1"/>
</dbReference>
<evidence type="ECO:0000256" key="10">
    <source>
        <dbReference type="ARBA" id="ARBA00023027"/>
    </source>
</evidence>
<dbReference type="InterPro" id="IPR044516">
    <property type="entry name" value="UXS-like"/>
</dbReference>
<evidence type="ECO:0000259" key="14">
    <source>
        <dbReference type="Pfam" id="PF16363"/>
    </source>
</evidence>
<dbReference type="EC" id="4.1.1.35" evidence="5"/>
<proteinExistence type="inferred from homology"/>
<evidence type="ECO:0000313" key="15">
    <source>
        <dbReference type="EMBL" id="EFK96021.1"/>
    </source>
</evidence>
<evidence type="ECO:0000256" key="8">
    <source>
        <dbReference type="ARBA" id="ARBA00022968"/>
    </source>
</evidence>
<evidence type="ECO:0000256" key="1">
    <source>
        <dbReference type="ARBA" id="ARBA00001911"/>
    </source>
</evidence>
<evidence type="ECO:0000256" key="9">
    <source>
        <dbReference type="ARBA" id="ARBA00022989"/>
    </source>
</evidence>
<comment type="subcellular location">
    <subcellularLocation>
        <location evidence="2">Golgi apparatus</location>
        <location evidence="2">Golgi stack membrane</location>
        <topology evidence="2">Single-pass type II membrane protein</topology>
    </subcellularLocation>
</comment>
<dbReference type="InterPro" id="IPR036291">
    <property type="entry name" value="NAD(P)-bd_dom_sf"/>
</dbReference>
<comment type="pathway">
    <text evidence="3">Nucleotide-sugar biosynthesis; UDP-alpha-D-xylose biosynthesis; UDP-alpha-D-xylose from UDP-alpha-D-glucuronate: step 1/1.</text>
</comment>
<reference evidence="15" key="2">
    <citation type="journal article" date="2011" name="Microb. Ecol.">
        <title>Taxonomic and Functional Metagenomic Profiling of the Microbial Community in the Anoxic Sediment of a Sub-saline Shallow Lake (Laguna de Carrizo, Central Spain).</title>
        <authorList>
            <person name="Ferrer M."/>
            <person name="Guazzaroni M.E."/>
            <person name="Richter M."/>
            <person name="Garcia-Salamanca A."/>
            <person name="Yarza P."/>
            <person name="Suarez-Suarez A."/>
            <person name="Solano J."/>
            <person name="Alcaide M."/>
            <person name="van Dillewijn P."/>
            <person name="Molina-Henares M.A."/>
            <person name="Lopez-Cortes N."/>
            <person name="Al-Ramahi Y."/>
            <person name="Guerrero C."/>
            <person name="Acosta A."/>
            <person name="de Eugenio L.I."/>
            <person name="Martinez V."/>
            <person name="Marques S."/>
            <person name="Rojo F."/>
            <person name="Santero E."/>
            <person name="Genilloud O."/>
            <person name="Perez-Perez J."/>
            <person name="Rossello-Mora R."/>
            <person name="Ramos J.L."/>
        </authorList>
    </citation>
    <scope>NUCLEOTIDE SEQUENCE</scope>
</reference>
<dbReference type="PANTHER" id="PTHR43078:SF6">
    <property type="entry name" value="UDP-GLUCURONIC ACID DECARBOXYLASE 1"/>
    <property type="match status" value="1"/>
</dbReference>
<evidence type="ECO:0000256" key="2">
    <source>
        <dbReference type="ARBA" id="ARBA00004447"/>
    </source>
</evidence>
<evidence type="ECO:0000256" key="5">
    <source>
        <dbReference type="ARBA" id="ARBA00012290"/>
    </source>
</evidence>
<dbReference type="PANTHER" id="PTHR43078">
    <property type="entry name" value="UDP-GLUCURONIC ACID DECARBOXYLASE-RELATED"/>
    <property type="match status" value="1"/>
</dbReference>
<dbReference type="Pfam" id="PF16363">
    <property type="entry name" value="GDP_Man_Dehyd"/>
    <property type="match status" value="1"/>
</dbReference>
<accession>D9PK95</accession>
<reference evidence="15" key="1">
    <citation type="submission" date="2010-07" db="EMBL/GenBank/DDBJ databases">
        <authorList>
            <consortium name="CONSOLIDER consortium CSD2007-00005"/>
            <person name="Guazzaroni M.-E."/>
            <person name="Richter M."/>
            <person name="Garcia-Salamanca A."/>
            <person name="Yarza P."/>
            <person name="Ferrer M."/>
        </authorList>
    </citation>
    <scope>NUCLEOTIDE SEQUENCE</scope>
</reference>
<keyword evidence="7" id="KW-0210">Decarboxylase</keyword>
<evidence type="ECO:0000256" key="4">
    <source>
        <dbReference type="ARBA" id="ARBA00007505"/>
    </source>
</evidence>
<dbReference type="AlphaFoldDB" id="D9PK95"/>
<evidence type="ECO:0000256" key="11">
    <source>
        <dbReference type="ARBA" id="ARBA00023034"/>
    </source>
</evidence>
<evidence type="ECO:0000256" key="6">
    <source>
        <dbReference type="ARBA" id="ARBA00022692"/>
    </source>
</evidence>
<keyword evidence="12" id="KW-0472">Membrane</keyword>
<dbReference type="PRINTS" id="PR01713">
    <property type="entry name" value="NUCEPIMERASE"/>
</dbReference>